<evidence type="ECO:0000313" key="3">
    <source>
        <dbReference type="Proteomes" id="UP001597168"/>
    </source>
</evidence>
<protein>
    <submittedName>
        <fullName evidence="2">Uncharacterized protein</fullName>
    </submittedName>
</protein>
<dbReference type="RefSeq" id="WP_380724405.1">
    <property type="nucleotide sequence ID" value="NZ_JBHTLK010000086.1"/>
</dbReference>
<gene>
    <name evidence="2" type="ORF">ACFQ3T_17805</name>
</gene>
<keyword evidence="3" id="KW-1185">Reference proteome</keyword>
<organism evidence="2 3">
    <name type="scientific">Saccharothrix hoggarensis</name>
    <dbReference type="NCBI Taxonomy" id="913853"/>
    <lineage>
        <taxon>Bacteria</taxon>
        <taxon>Bacillati</taxon>
        <taxon>Actinomycetota</taxon>
        <taxon>Actinomycetes</taxon>
        <taxon>Pseudonocardiales</taxon>
        <taxon>Pseudonocardiaceae</taxon>
        <taxon>Saccharothrix</taxon>
    </lineage>
</organism>
<accession>A0ABW3QVX1</accession>
<comment type="caution">
    <text evidence="2">The sequence shown here is derived from an EMBL/GenBank/DDBJ whole genome shotgun (WGS) entry which is preliminary data.</text>
</comment>
<proteinExistence type="predicted"/>
<name>A0ABW3QVX1_9PSEU</name>
<dbReference type="EMBL" id="JBHTLK010000086">
    <property type="protein sequence ID" value="MFD1148989.1"/>
    <property type="molecule type" value="Genomic_DNA"/>
</dbReference>
<feature type="region of interest" description="Disordered" evidence="1">
    <location>
        <begin position="1"/>
        <end position="21"/>
    </location>
</feature>
<dbReference type="Proteomes" id="UP001597168">
    <property type="component" value="Unassembled WGS sequence"/>
</dbReference>
<reference evidence="3" key="1">
    <citation type="journal article" date="2019" name="Int. J. Syst. Evol. Microbiol.">
        <title>The Global Catalogue of Microorganisms (GCM) 10K type strain sequencing project: providing services to taxonomists for standard genome sequencing and annotation.</title>
        <authorList>
            <consortium name="The Broad Institute Genomics Platform"/>
            <consortium name="The Broad Institute Genome Sequencing Center for Infectious Disease"/>
            <person name="Wu L."/>
            <person name="Ma J."/>
        </authorList>
    </citation>
    <scope>NUCLEOTIDE SEQUENCE [LARGE SCALE GENOMIC DNA]</scope>
    <source>
        <strain evidence="3">CCUG 60214</strain>
    </source>
</reference>
<evidence type="ECO:0000256" key="1">
    <source>
        <dbReference type="SAM" id="MobiDB-lite"/>
    </source>
</evidence>
<sequence>MSEEPEPDPAGNGAPKIDNRNVASDGAHVDQQVGFQIGDTTIHHDRRTYHINQGDPPERRHEVARNLLAGGTPRRAEELFSALLFREGRITTERTYYYALSVMSERSLTELSGELLDHIREAHRMCLSHPLDAWSEALGVVWGLLCRVRWEYGGRVEGERTDVVVALRALPFVRQEEIARHMDVILSGLVQEWWESDLKLHMMRERTVPDRAAQSRKFFEAAPAVPRPYPPDPVPAAPGDRTRVFFGCVAVLAGLAVLLAGPFRMGVLAELLLLGAGSYLVLRYGVAIECSRFRPGVGGHHLEPSADADGDAAAVDVHGMTGFGRNIGALVDRLFKEDGPGAAVKPEQGAEAPYKEYRTYLKNRLVRSYQPDEVKAANLRWLVEWHVKRARGWWSRAEPGAGTGSASGGTAVLCRSLGVLAGVAGLALALWAQQFWAVVLLSFGGWLALRHGVRVGAVKRLNVAAQAEANALYEAELDAYRARVAELEDRPSDAQIARWHTLDKFYLVSDVIKRVGLKRDQIIEYVVLTECAPFARRSRLEYGPPRYSAYMVRILLLTRKGVRVVRLRLDAHTGEAQNEERFMFRYDAVVSAKVTEKGVRTTAVNAVQDLDVENLRSRVFRLVLSNGEAIEMKVNSFKSWQQSHEESESELIDAAYETSGIENALPILEAIAAEGEDWITHERERRRQWSREWDEVTVAR</sequence>
<evidence type="ECO:0000313" key="2">
    <source>
        <dbReference type="EMBL" id="MFD1148989.1"/>
    </source>
</evidence>